<evidence type="ECO:0000256" key="4">
    <source>
        <dbReference type="ARBA" id="ARBA00022741"/>
    </source>
</evidence>
<evidence type="ECO:0000256" key="5">
    <source>
        <dbReference type="ARBA" id="ARBA00022801"/>
    </source>
</evidence>
<dbReference type="GO" id="GO:0043139">
    <property type="term" value="F:5'-3' DNA helicase activity"/>
    <property type="evidence" value="ECO:0007669"/>
    <property type="project" value="UniProtKB-EC"/>
</dbReference>
<dbReference type="GO" id="GO:0005829">
    <property type="term" value="C:cytosol"/>
    <property type="evidence" value="ECO:0007669"/>
    <property type="project" value="TreeGrafter"/>
</dbReference>
<dbReference type="InterPro" id="IPR027417">
    <property type="entry name" value="P-loop_NTPase"/>
</dbReference>
<dbReference type="Proteomes" id="UP000000607">
    <property type="component" value="Chromosome"/>
</dbReference>
<dbReference type="PANTHER" id="PTHR30153">
    <property type="entry name" value="REPLICATIVE DNA HELICASE DNAB"/>
    <property type="match status" value="1"/>
</dbReference>
<dbReference type="STRING" id="221988.MS1183"/>
<dbReference type="Gene3D" id="1.10.860.10">
    <property type="entry name" value="DNAb Helicase, Chain A"/>
    <property type="match status" value="1"/>
</dbReference>
<dbReference type="InterPro" id="IPR036185">
    <property type="entry name" value="DNA_heli_DnaB-like_N_sf"/>
</dbReference>
<feature type="domain" description="SF4 helicase" evidence="13">
    <location>
        <begin position="210"/>
        <end position="478"/>
    </location>
</feature>
<dbReference type="GO" id="GO:0003677">
    <property type="term" value="F:DNA binding"/>
    <property type="evidence" value="ECO:0007669"/>
    <property type="project" value="UniProtKB-UniRule"/>
</dbReference>
<dbReference type="GO" id="GO:0016887">
    <property type="term" value="F:ATP hydrolysis activity"/>
    <property type="evidence" value="ECO:0007669"/>
    <property type="project" value="RHEA"/>
</dbReference>
<dbReference type="GO" id="GO:0006269">
    <property type="term" value="P:DNA replication, synthesis of primer"/>
    <property type="evidence" value="ECO:0007669"/>
    <property type="project" value="UniProtKB-UniRule"/>
</dbReference>
<evidence type="ECO:0000256" key="3">
    <source>
        <dbReference type="ARBA" id="ARBA00022705"/>
    </source>
</evidence>
<evidence type="ECO:0000313" key="14">
    <source>
        <dbReference type="EMBL" id="AAU37790.1"/>
    </source>
</evidence>
<dbReference type="SUPFAM" id="SSF52540">
    <property type="entry name" value="P-loop containing nucleoside triphosphate hydrolases"/>
    <property type="match status" value="1"/>
</dbReference>
<reference evidence="14 15" key="1">
    <citation type="journal article" date="2004" name="Nat. Biotechnol.">
        <title>The genome sequence of the capnophilic rumen bacterium Mannheimia succiniciproducens.</title>
        <authorList>
            <person name="Hong S.H."/>
            <person name="Kim J.S."/>
            <person name="Lee S.Y."/>
            <person name="In Y.H."/>
            <person name="Choi S.S."/>
            <person name="Rih J.-K."/>
            <person name="Kim C.H."/>
            <person name="Jeong H."/>
            <person name="Hur C.G."/>
            <person name="Kim J.J."/>
        </authorList>
    </citation>
    <scope>NUCLEOTIDE SEQUENCE [LARGE SCALE GENOMIC DNA]</scope>
    <source>
        <strain evidence="15">KCTC 0769BP / MBEL55E</strain>
    </source>
</reference>
<comment type="catalytic activity">
    <reaction evidence="10 12">
        <text>ATP + H2O = ADP + phosphate + H(+)</text>
        <dbReference type="Rhea" id="RHEA:13065"/>
        <dbReference type="ChEBI" id="CHEBI:15377"/>
        <dbReference type="ChEBI" id="CHEBI:15378"/>
        <dbReference type="ChEBI" id="CHEBI:30616"/>
        <dbReference type="ChEBI" id="CHEBI:43474"/>
        <dbReference type="ChEBI" id="CHEBI:456216"/>
        <dbReference type="EC" id="5.6.2.3"/>
    </reaction>
</comment>
<protein>
    <recommendedName>
        <fullName evidence="11 12">Replicative DNA helicase</fullName>
        <ecNumber evidence="11 12">5.6.2.3</ecNumber>
    </recommendedName>
</protein>
<accession>Q65TC0</accession>
<keyword evidence="2 12" id="KW-0639">Primosome</keyword>
<keyword evidence="4 12" id="KW-0547">Nucleotide-binding</keyword>
<evidence type="ECO:0000256" key="6">
    <source>
        <dbReference type="ARBA" id="ARBA00022806"/>
    </source>
</evidence>
<name>Q65TC0_MANSM</name>
<dbReference type="FunFam" id="3.40.50.300:FF:000076">
    <property type="entry name" value="Replicative DNA helicase"/>
    <property type="match status" value="1"/>
</dbReference>
<dbReference type="GO" id="GO:0042802">
    <property type="term" value="F:identical protein binding"/>
    <property type="evidence" value="ECO:0007669"/>
    <property type="project" value="UniProtKB-ARBA"/>
</dbReference>
<dbReference type="InterPro" id="IPR007693">
    <property type="entry name" value="DNA_helicase_DnaB-like_N"/>
</dbReference>
<proteinExistence type="inferred from homology"/>
<dbReference type="SUPFAM" id="SSF48024">
    <property type="entry name" value="N-terminal domain of DnaB helicase"/>
    <property type="match status" value="1"/>
</dbReference>
<dbReference type="Pfam" id="PF00772">
    <property type="entry name" value="DnaB"/>
    <property type="match status" value="1"/>
</dbReference>
<dbReference type="HOGENOM" id="CLU_005373_0_0_6"/>
<evidence type="ECO:0000256" key="2">
    <source>
        <dbReference type="ARBA" id="ARBA00022515"/>
    </source>
</evidence>
<organism evidence="14 15">
    <name type="scientific">Mannheimia succiniciproducens (strain KCTC 0769BP / MBEL55E)</name>
    <dbReference type="NCBI Taxonomy" id="221988"/>
    <lineage>
        <taxon>Bacteria</taxon>
        <taxon>Pseudomonadati</taxon>
        <taxon>Pseudomonadota</taxon>
        <taxon>Gammaproteobacteria</taxon>
        <taxon>Pasteurellales</taxon>
        <taxon>Pasteurellaceae</taxon>
        <taxon>Basfia</taxon>
    </lineage>
</organism>
<evidence type="ECO:0000256" key="10">
    <source>
        <dbReference type="ARBA" id="ARBA00048954"/>
    </source>
</evidence>
<dbReference type="GO" id="GO:0005524">
    <property type="term" value="F:ATP binding"/>
    <property type="evidence" value="ECO:0007669"/>
    <property type="project" value="UniProtKB-UniRule"/>
</dbReference>
<dbReference type="PROSITE" id="PS51199">
    <property type="entry name" value="SF4_HELICASE"/>
    <property type="match status" value="1"/>
</dbReference>
<dbReference type="AlphaFoldDB" id="Q65TC0"/>
<dbReference type="KEGG" id="msu:MS1183"/>
<evidence type="ECO:0000313" key="15">
    <source>
        <dbReference type="Proteomes" id="UP000000607"/>
    </source>
</evidence>
<keyword evidence="9" id="KW-0413">Isomerase</keyword>
<dbReference type="InterPro" id="IPR007692">
    <property type="entry name" value="DNA_helicase_DnaB"/>
</dbReference>
<dbReference type="FunFam" id="1.10.860.10:FF:000002">
    <property type="entry name" value="Replicative DNA helicase"/>
    <property type="match status" value="1"/>
</dbReference>
<keyword evidence="5 12" id="KW-0378">Hydrolase</keyword>
<evidence type="ECO:0000256" key="7">
    <source>
        <dbReference type="ARBA" id="ARBA00022840"/>
    </source>
</evidence>
<dbReference type="PANTHER" id="PTHR30153:SF2">
    <property type="entry name" value="REPLICATIVE DNA HELICASE"/>
    <property type="match status" value="1"/>
</dbReference>
<dbReference type="EMBL" id="AE016827">
    <property type="protein sequence ID" value="AAU37790.1"/>
    <property type="molecule type" value="Genomic_DNA"/>
</dbReference>
<dbReference type="EC" id="5.6.2.3" evidence="11 12"/>
<keyword evidence="15" id="KW-1185">Reference proteome</keyword>
<dbReference type="NCBIfam" id="NF004384">
    <property type="entry name" value="PRK05748.1"/>
    <property type="match status" value="1"/>
</dbReference>
<dbReference type="GO" id="GO:1990077">
    <property type="term" value="C:primosome complex"/>
    <property type="evidence" value="ECO:0007669"/>
    <property type="project" value="UniProtKB-UniRule"/>
</dbReference>
<keyword evidence="7 12" id="KW-0067">ATP-binding</keyword>
<sequence>MVYDIAVFSVLIESFFMARQPSQSPDKQTAQINIPPHSIEAEQAVLGGIMLNNSHWENVVEHVITEDFYTAAHRLIFREMEELARQNHPIDLITLDQALKNKGVVEDVGGFAYLAELSKNTPSAANIIAYADIVREKAVLRELIGVGNTIAQSAYSPKGREVKEILDEAEREVFKIAEKRSAENEGPENILNVLERTIDKIEFLSKNQHANGGVTGVTTGFKDLDKKTAGLQPSELIIVAARPSMGKTTFAMNLCENAALSSEKPVLIFSLEMPADQIMMRSLASLSRVDQTKIRTGQITEDDEWARISSTMGMLTNKPNMYIDDSAGLTPTELRSRARRVYRENGGLSLIMIDYLQLMRAPGFDNRTLEIAEISRSLKALAKELEVPVVALSQLNRTLENRTDKRPVNSDLRESGSIEQDADLIMFIYRDEVYHETTEENHNVAEIIIGKQRNGPIGRVRLTFQGQYSRFDNYAGGHQFNDDDY</sequence>
<gene>
    <name evidence="14" type="primary">dnaB</name>
    <name evidence="14" type="ordered locus">MS1183</name>
</gene>
<dbReference type="InterPro" id="IPR003593">
    <property type="entry name" value="AAA+_ATPase"/>
</dbReference>
<dbReference type="NCBIfam" id="TIGR00665">
    <property type="entry name" value="DnaB"/>
    <property type="match status" value="1"/>
</dbReference>
<dbReference type="SMART" id="SM00382">
    <property type="entry name" value="AAA"/>
    <property type="match status" value="1"/>
</dbReference>
<keyword evidence="8 12" id="KW-0238">DNA-binding</keyword>
<dbReference type="NCBIfam" id="NF005369">
    <property type="entry name" value="PRK06904.1"/>
    <property type="match status" value="1"/>
</dbReference>
<dbReference type="InterPro" id="IPR016136">
    <property type="entry name" value="DNA_helicase_N/primase_C"/>
</dbReference>
<comment type="function">
    <text evidence="12">The main replicative DNA helicase, it participates in initiation and elongation during chromosome replication. Travels ahead of the DNA replisome, separating dsDNA into templates for DNA synthesis. A processive ATP-dependent 5'-3' DNA helicase it has DNA-dependent ATPase activity.</text>
</comment>
<comment type="similarity">
    <text evidence="1 12">Belongs to the helicase family. DnaB subfamily.</text>
</comment>
<dbReference type="Pfam" id="PF03796">
    <property type="entry name" value="DnaB_C"/>
    <property type="match status" value="1"/>
</dbReference>
<evidence type="ECO:0000256" key="1">
    <source>
        <dbReference type="ARBA" id="ARBA00008428"/>
    </source>
</evidence>
<evidence type="ECO:0000256" key="12">
    <source>
        <dbReference type="RuleBase" id="RU362085"/>
    </source>
</evidence>
<evidence type="ECO:0000259" key="13">
    <source>
        <dbReference type="PROSITE" id="PS51199"/>
    </source>
</evidence>
<evidence type="ECO:0000256" key="9">
    <source>
        <dbReference type="ARBA" id="ARBA00023235"/>
    </source>
</evidence>
<dbReference type="CDD" id="cd00984">
    <property type="entry name" value="DnaB_C"/>
    <property type="match status" value="1"/>
</dbReference>
<dbReference type="InterPro" id="IPR007694">
    <property type="entry name" value="DNA_helicase_DnaB-like_C"/>
</dbReference>
<dbReference type="eggNOG" id="COG0305">
    <property type="taxonomic scope" value="Bacteria"/>
</dbReference>
<keyword evidence="3 12" id="KW-0235">DNA replication</keyword>
<evidence type="ECO:0000256" key="8">
    <source>
        <dbReference type="ARBA" id="ARBA00023125"/>
    </source>
</evidence>
<evidence type="ECO:0000256" key="11">
    <source>
        <dbReference type="NCBIfam" id="TIGR00665"/>
    </source>
</evidence>
<dbReference type="Gene3D" id="3.40.50.300">
    <property type="entry name" value="P-loop containing nucleotide triphosphate hydrolases"/>
    <property type="match status" value="1"/>
</dbReference>
<keyword evidence="6 12" id="KW-0347">Helicase</keyword>